<dbReference type="EMBL" id="CP034159">
    <property type="protein sequence ID" value="AZI33262.1"/>
    <property type="molecule type" value="Genomic_DNA"/>
</dbReference>
<keyword evidence="1" id="KW-1133">Transmembrane helix</keyword>
<proteinExistence type="predicted"/>
<organism evidence="3 4">
    <name type="scientific">Kaistella carnis</name>
    <dbReference type="NCBI Taxonomy" id="1241979"/>
    <lineage>
        <taxon>Bacteria</taxon>
        <taxon>Pseudomonadati</taxon>
        <taxon>Bacteroidota</taxon>
        <taxon>Flavobacteriia</taxon>
        <taxon>Flavobacteriales</taxon>
        <taxon>Weeksellaceae</taxon>
        <taxon>Chryseobacterium group</taxon>
        <taxon>Kaistella</taxon>
    </lineage>
</organism>
<protein>
    <recommendedName>
        <fullName evidence="2">DUF4350 domain-containing protein</fullName>
    </recommendedName>
</protein>
<evidence type="ECO:0000259" key="2">
    <source>
        <dbReference type="Pfam" id="PF14258"/>
    </source>
</evidence>
<gene>
    <name evidence="3" type="ORF">EIB73_08755</name>
</gene>
<dbReference type="Pfam" id="PF14258">
    <property type="entry name" value="DUF4350"/>
    <property type="match status" value="1"/>
</dbReference>
<feature type="domain" description="DUF4350" evidence="2">
    <location>
        <begin position="41"/>
        <end position="216"/>
    </location>
</feature>
<keyword evidence="4" id="KW-1185">Reference proteome</keyword>
<keyword evidence="1" id="KW-0472">Membrane</keyword>
<dbReference type="OrthoDB" id="1111222at2"/>
<evidence type="ECO:0000256" key="1">
    <source>
        <dbReference type="SAM" id="Phobius"/>
    </source>
</evidence>
<keyword evidence="1" id="KW-0812">Transmembrane</keyword>
<reference evidence="4" key="1">
    <citation type="submission" date="2018-11" db="EMBL/GenBank/DDBJ databases">
        <title>Proposal to divide the Flavobacteriaceae and reorganize its genera based on Amino Acid Identity values calculated from whole genome sequences.</title>
        <authorList>
            <person name="Nicholson A.C."/>
            <person name="Gulvik C.A."/>
            <person name="Whitney A.M."/>
            <person name="Humrighouse B.W."/>
            <person name="Bell M."/>
            <person name="Holmes B."/>
            <person name="Steigerwalt A.G."/>
            <person name="Villarma A."/>
            <person name="Sheth M."/>
            <person name="Batra D."/>
            <person name="Pryor J."/>
            <person name="Bernardet J.-F."/>
            <person name="Hugo C."/>
            <person name="Kampfer P."/>
            <person name="Newman J.D."/>
            <person name="McQuiston J.R."/>
        </authorList>
    </citation>
    <scope>NUCLEOTIDE SEQUENCE [LARGE SCALE GENOMIC DNA]</scope>
    <source>
        <strain evidence="4">G0081</strain>
    </source>
</reference>
<sequence length="385" mass="44518">MNKTFKLYGLIFIIVMAVLALLELSKSDVTDWRKNFDVNEKSPFGLYIFSKEANHLLNDKVKRTDLSPYDFYKTQKLKPHNILIIESKLDSESWNKIFENVEKGSDVMVISDFFHQSISDSLGFSLSTISYEDFNLLLLTDNKFAADSLKLDKLPSGKGFELISKDHEILGKEESDSKMANFIKVNHGKGHLYLHSEPLILTNYYLLKPGNEKYVQDVFSYLPDRETVWFSGDNKNVAESRSPLRFILANPGLRYAWWLLLAGLLLFIIFNAKRKQRIVPIIEPKKNKSVEFVKSIGNLYLQEGDFHDMMAKKAQYFLNRVRMDLLIDTKDLDEKFIHLLHLKTGKSVEKIKEATELIKKGQDPYASVMQSDLIKMNKLLDEILL</sequence>
<dbReference type="AlphaFoldDB" id="A0A3G8XIT0"/>
<evidence type="ECO:0000313" key="4">
    <source>
        <dbReference type="Proteomes" id="UP000270185"/>
    </source>
</evidence>
<dbReference type="Proteomes" id="UP000270185">
    <property type="component" value="Chromosome"/>
</dbReference>
<dbReference type="InterPro" id="IPR025646">
    <property type="entry name" value="DUF4350"/>
</dbReference>
<evidence type="ECO:0000313" key="3">
    <source>
        <dbReference type="EMBL" id="AZI33262.1"/>
    </source>
</evidence>
<name>A0A3G8XIT0_9FLAO</name>
<dbReference type="RefSeq" id="WP_125024564.1">
    <property type="nucleotide sequence ID" value="NZ_CP034159.1"/>
</dbReference>
<dbReference type="KEGG" id="ccas:EIB73_08755"/>
<accession>A0A3G8XIT0</accession>
<feature type="transmembrane region" description="Helical" evidence="1">
    <location>
        <begin position="255"/>
        <end position="272"/>
    </location>
</feature>